<proteinExistence type="predicted"/>
<gene>
    <name evidence="1" type="ORF">ZT3D7_G5103</name>
</gene>
<organism evidence="1 2">
    <name type="scientific">Zymoseptoria tritici (strain ST99CH_3D7)</name>
    <dbReference type="NCBI Taxonomy" id="1276538"/>
    <lineage>
        <taxon>Eukaryota</taxon>
        <taxon>Fungi</taxon>
        <taxon>Dikarya</taxon>
        <taxon>Ascomycota</taxon>
        <taxon>Pezizomycotina</taxon>
        <taxon>Dothideomycetes</taxon>
        <taxon>Dothideomycetidae</taxon>
        <taxon>Mycosphaerellales</taxon>
        <taxon>Mycosphaerellaceae</taxon>
        <taxon>Zymoseptoria</taxon>
    </lineage>
</organism>
<protein>
    <submittedName>
        <fullName evidence="1">Uncharacterized protein</fullName>
    </submittedName>
</protein>
<evidence type="ECO:0000313" key="2">
    <source>
        <dbReference type="Proteomes" id="UP000215127"/>
    </source>
</evidence>
<evidence type="ECO:0000313" key="1">
    <source>
        <dbReference type="EMBL" id="SMQ49952.1"/>
    </source>
</evidence>
<keyword evidence="2" id="KW-1185">Reference proteome</keyword>
<accession>A0A1X7RR90</accession>
<dbReference type="Proteomes" id="UP000215127">
    <property type="component" value="Chromosome 4"/>
</dbReference>
<name>A0A1X7RR90_ZYMT9</name>
<dbReference type="AlphaFoldDB" id="A0A1X7RR90"/>
<dbReference type="EMBL" id="LT853695">
    <property type="protein sequence ID" value="SMQ49952.1"/>
    <property type="molecule type" value="Genomic_DNA"/>
</dbReference>
<sequence>MAKADRTAAWRSDCRCHRLSLCALRLDDHLFCSHCPALELDHYVPRVSSRKLAFDTGDRALQTANAKWR</sequence>
<reference evidence="1 2" key="1">
    <citation type="submission" date="2016-06" db="EMBL/GenBank/DDBJ databases">
        <authorList>
            <person name="Kjaerup R.B."/>
            <person name="Dalgaard T.S."/>
            <person name="Juul-Madsen H.R."/>
        </authorList>
    </citation>
    <scope>NUCLEOTIDE SEQUENCE [LARGE SCALE GENOMIC DNA]</scope>
</reference>